<dbReference type="InterPro" id="IPR013103">
    <property type="entry name" value="RVT_2"/>
</dbReference>
<reference evidence="2" key="2">
    <citation type="submission" date="2022-01" db="EMBL/GenBank/DDBJ databases">
        <authorList>
            <person name="Yamashiro T."/>
            <person name="Shiraishi A."/>
            <person name="Satake H."/>
            <person name="Nakayama K."/>
        </authorList>
    </citation>
    <scope>NUCLEOTIDE SEQUENCE</scope>
</reference>
<proteinExistence type="predicted"/>
<organism evidence="2 3">
    <name type="scientific">Tanacetum coccineum</name>
    <dbReference type="NCBI Taxonomy" id="301880"/>
    <lineage>
        <taxon>Eukaryota</taxon>
        <taxon>Viridiplantae</taxon>
        <taxon>Streptophyta</taxon>
        <taxon>Embryophyta</taxon>
        <taxon>Tracheophyta</taxon>
        <taxon>Spermatophyta</taxon>
        <taxon>Magnoliopsida</taxon>
        <taxon>eudicotyledons</taxon>
        <taxon>Gunneridae</taxon>
        <taxon>Pentapetalae</taxon>
        <taxon>asterids</taxon>
        <taxon>campanulids</taxon>
        <taxon>Asterales</taxon>
        <taxon>Asteraceae</taxon>
        <taxon>Asteroideae</taxon>
        <taxon>Anthemideae</taxon>
        <taxon>Anthemidinae</taxon>
        <taxon>Tanacetum</taxon>
    </lineage>
</organism>
<evidence type="ECO:0000313" key="2">
    <source>
        <dbReference type="EMBL" id="GJT76147.1"/>
    </source>
</evidence>
<feature type="domain" description="Reverse transcriptase Ty1/copia-type" evidence="1">
    <location>
        <begin position="66"/>
        <end position="166"/>
    </location>
</feature>
<reference evidence="2" key="1">
    <citation type="journal article" date="2022" name="Int. J. Mol. Sci.">
        <title>Draft Genome of Tanacetum Coccineum: Genomic Comparison of Closely Related Tanacetum-Family Plants.</title>
        <authorList>
            <person name="Yamashiro T."/>
            <person name="Shiraishi A."/>
            <person name="Nakayama K."/>
            <person name="Satake H."/>
        </authorList>
    </citation>
    <scope>NUCLEOTIDE SEQUENCE</scope>
</reference>
<protein>
    <submittedName>
        <fullName evidence="2">Ribonuclease H-like domain-containing protein</fullName>
    </submittedName>
</protein>
<dbReference type="InterPro" id="IPR043502">
    <property type="entry name" value="DNA/RNA_pol_sf"/>
</dbReference>
<name>A0ABQ5GMN3_9ASTR</name>
<dbReference type="SUPFAM" id="SSF56672">
    <property type="entry name" value="DNA/RNA polymerases"/>
    <property type="match status" value="1"/>
</dbReference>
<dbReference type="PANTHER" id="PTHR11439:SF495">
    <property type="entry name" value="REVERSE TRANSCRIPTASE, RNA-DEPENDENT DNA POLYMERASE-RELATED"/>
    <property type="match status" value="1"/>
</dbReference>
<evidence type="ECO:0000313" key="3">
    <source>
        <dbReference type="Proteomes" id="UP001151760"/>
    </source>
</evidence>
<feature type="domain" description="Reverse transcriptase Ty1/copia-type" evidence="1">
    <location>
        <begin position="168"/>
        <end position="283"/>
    </location>
</feature>
<comment type="caution">
    <text evidence="2">The sequence shown here is derived from an EMBL/GenBank/DDBJ whole genome shotgun (WGS) entry which is preliminary data.</text>
</comment>
<dbReference type="EMBL" id="BQNB010018599">
    <property type="protein sequence ID" value="GJT76147.1"/>
    <property type="molecule type" value="Genomic_DNA"/>
</dbReference>
<dbReference type="Pfam" id="PF07727">
    <property type="entry name" value="RVT_2"/>
    <property type="match status" value="2"/>
</dbReference>
<gene>
    <name evidence="2" type="ORF">Tco_1042872</name>
</gene>
<dbReference type="PANTHER" id="PTHR11439">
    <property type="entry name" value="GAG-POL-RELATED RETROTRANSPOSON"/>
    <property type="match status" value="1"/>
</dbReference>
<keyword evidence="3" id="KW-1185">Reference proteome</keyword>
<evidence type="ECO:0000259" key="1">
    <source>
        <dbReference type="Pfam" id="PF07727"/>
    </source>
</evidence>
<dbReference type="Proteomes" id="UP001151760">
    <property type="component" value="Unassembled WGS sequence"/>
</dbReference>
<sequence>MTKNSEEHGLISLIQKQRRTNHKDFQNCLFSCFLSQVEPKKVIQALTDPSWIEAMQDELLQFKLQKVWTLVDLPYGKRAIGTKWVYRNKKDERGIVVRNKTRLVEQGYTQKEGIDYDEVFAPVARIEAARLFLAYASFMNFVVYQMDVKSAFLYGKIEEEVYVCQPLRAWYETLSTYILENGFQRGIIDKTLFIKKVKGDILLVQVYVDDIIFGSTKKELCTEFEKLKHKKFQISSMGELTFFLGLQVMQKEDGIFINQDKYVDEILKKFGFSTVRIARTPIETSKPLLKDAEAEDLYRSMIGSLMYLTSSRSDIMFVVCQPKLGLWYPKDSPFDLEAYSNSDYASASLDMKSTTGVEYVAAANSYGQVLWIQNQMLDYGYNFMNTKIFIDNKSTICIVKNPVFHSNTKHIKIRHHFIKDSYEKRLIQVIKIHTDHNVADLLTKALDVSHLQFLTASIGMLNL</sequence>
<dbReference type="CDD" id="cd09272">
    <property type="entry name" value="RNase_HI_RT_Ty1"/>
    <property type="match status" value="1"/>
</dbReference>
<accession>A0ABQ5GMN3</accession>